<dbReference type="Gene3D" id="3.40.50.300">
    <property type="entry name" value="P-loop containing nucleotide triphosphate hydrolases"/>
    <property type="match status" value="1"/>
</dbReference>
<dbReference type="HOGENOM" id="CLU_1595987_0_0_1"/>
<evidence type="ECO:0000313" key="3">
    <source>
        <dbReference type="Proteomes" id="UP000008068"/>
    </source>
</evidence>
<organism evidence="3">
    <name type="scientific">Caenorhabditis brenneri</name>
    <name type="common">Nematode worm</name>
    <dbReference type="NCBI Taxonomy" id="135651"/>
    <lineage>
        <taxon>Eukaryota</taxon>
        <taxon>Metazoa</taxon>
        <taxon>Ecdysozoa</taxon>
        <taxon>Nematoda</taxon>
        <taxon>Chromadorea</taxon>
        <taxon>Rhabditida</taxon>
        <taxon>Rhabditina</taxon>
        <taxon>Rhabditomorpha</taxon>
        <taxon>Rhabditoidea</taxon>
        <taxon>Rhabditidae</taxon>
        <taxon>Peloderinae</taxon>
        <taxon>Caenorhabditis</taxon>
    </lineage>
</organism>
<dbReference type="STRING" id="135651.G0NAX3"/>
<dbReference type="GO" id="GO:0003677">
    <property type="term" value="F:DNA binding"/>
    <property type="evidence" value="ECO:0007669"/>
    <property type="project" value="TreeGrafter"/>
</dbReference>
<dbReference type="EMBL" id="GL379855">
    <property type="protein sequence ID" value="EGT56271.1"/>
    <property type="molecule type" value="Genomic_DNA"/>
</dbReference>
<protein>
    <recommendedName>
        <fullName evidence="4">ATPase AAA-type core domain-containing protein</fullName>
    </recommendedName>
</protein>
<gene>
    <name evidence="2" type="ORF">CAEBREN_09732</name>
</gene>
<dbReference type="Proteomes" id="UP000008068">
    <property type="component" value="Unassembled WGS sequence"/>
</dbReference>
<name>G0NAX3_CAEBE</name>
<dbReference type="PANTHER" id="PTHR23389:SF34">
    <property type="entry name" value="PROTEIN KINASE DOMAIN-CONTAINING PROTEIN"/>
    <property type="match status" value="1"/>
</dbReference>
<evidence type="ECO:0000256" key="1">
    <source>
        <dbReference type="SAM" id="MobiDB-lite"/>
    </source>
</evidence>
<sequence>MKKSKKKRNGDESEDDDSSDDYEMGNQDLENPLVLIGPTGVLKTALVKALAQYGNMRIIWVGPESNRSDAEIKRQLFGALRSHRVDQQPSQVLSAFFKTVSQTTFVSKEEKPKEFVQSLVIFEHVDVFFDTLDRHGVNGLLEVINDSMFPWFLLAKTIGHAEMDSWN</sequence>
<dbReference type="GO" id="GO:0005634">
    <property type="term" value="C:nucleus"/>
    <property type="evidence" value="ECO:0007669"/>
    <property type="project" value="TreeGrafter"/>
</dbReference>
<dbReference type="InParanoid" id="G0NAX3"/>
<dbReference type="AlphaFoldDB" id="G0NAX3"/>
<dbReference type="InterPro" id="IPR027417">
    <property type="entry name" value="P-loop_NTPase"/>
</dbReference>
<keyword evidence="3" id="KW-1185">Reference proteome</keyword>
<dbReference type="OrthoDB" id="5844838at2759"/>
<proteinExistence type="predicted"/>
<dbReference type="PANTHER" id="PTHR23389">
    <property type="entry name" value="CHROMOSOME TRANSMISSION FIDELITY FACTOR 18"/>
    <property type="match status" value="1"/>
</dbReference>
<dbReference type="eggNOG" id="KOG1968">
    <property type="taxonomic scope" value="Eukaryota"/>
</dbReference>
<feature type="region of interest" description="Disordered" evidence="1">
    <location>
        <begin position="1"/>
        <end position="24"/>
    </location>
</feature>
<dbReference type="SUPFAM" id="SSF52540">
    <property type="entry name" value="P-loop containing nucleoside triphosphate hydrolases"/>
    <property type="match status" value="1"/>
</dbReference>
<evidence type="ECO:0000313" key="2">
    <source>
        <dbReference type="EMBL" id="EGT56271.1"/>
    </source>
</evidence>
<accession>G0NAX3</accession>
<reference evidence="3" key="1">
    <citation type="submission" date="2011-07" db="EMBL/GenBank/DDBJ databases">
        <authorList>
            <consortium name="Caenorhabditis brenneri Sequencing and Analysis Consortium"/>
            <person name="Wilson R.K."/>
        </authorList>
    </citation>
    <scope>NUCLEOTIDE SEQUENCE [LARGE SCALE GENOMIC DNA]</scope>
    <source>
        <strain evidence="3">PB2801</strain>
    </source>
</reference>
<feature type="compositionally biased region" description="Acidic residues" evidence="1">
    <location>
        <begin position="12"/>
        <end position="23"/>
    </location>
</feature>
<evidence type="ECO:0008006" key="4">
    <source>
        <dbReference type="Google" id="ProtNLM"/>
    </source>
</evidence>